<feature type="transmembrane region" description="Helical" evidence="2">
    <location>
        <begin position="104"/>
        <end position="126"/>
    </location>
</feature>
<protein>
    <recommendedName>
        <fullName evidence="5">Tat pathway signal sequence</fullName>
    </recommendedName>
</protein>
<feature type="compositionally biased region" description="Basic residues" evidence="1">
    <location>
        <begin position="1"/>
        <end position="13"/>
    </location>
</feature>
<evidence type="ECO:0000313" key="4">
    <source>
        <dbReference type="Proteomes" id="UP000240883"/>
    </source>
</evidence>
<accession>A0A2T2NNT4</accession>
<organism evidence="3 4">
    <name type="scientific">Corynespora cassiicola Philippines</name>
    <dbReference type="NCBI Taxonomy" id="1448308"/>
    <lineage>
        <taxon>Eukaryota</taxon>
        <taxon>Fungi</taxon>
        <taxon>Dikarya</taxon>
        <taxon>Ascomycota</taxon>
        <taxon>Pezizomycotina</taxon>
        <taxon>Dothideomycetes</taxon>
        <taxon>Pleosporomycetidae</taxon>
        <taxon>Pleosporales</taxon>
        <taxon>Corynesporascaceae</taxon>
        <taxon>Corynespora</taxon>
    </lineage>
</organism>
<reference evidence="3 4" key="1">
    <citation type="journal article" date="2018" name="Front. Microbiol.">
        <title>Genome-Wide Analysis of Corynespora cassiicola Leaf Fall Disease Putative Effectors.</title>
        <authorList>
            <person name="Lopez D."/>
            <person name="Ribeiro S."/>
            <person name="Label P."/>
            <person name="Fumanal B."/>
            <person name="Venisse J.S."/>
            <person name="Kohler A."/>
            <person name="de Oliveira R.R."/>
            <person name="Labutti K."/>
            <person name="Lipzen A."/>
            <person name="Lail K."/>
            <person name="Bauer D."/>
            <person name="Ohm R.A."/>
            <person name="Barry K.W."/>
            <person name="Spatafora J."/>
            <person name="Grigoriev I.V."/>
            <person name="Martin F.M."/>
            <person name="Pujade-Renaud V."/>
        </authorList>
    </citation>
    <scope>NUCLEOTIDE SEQUENCE [LARGE SCALE GENOMIC DNA]</scope>
    <source>
        <strain evidence="3 4">Philippines</strain>
    </source>
</reference>
<dbReference type="OrthoDB" id="5296155at2759"/>
<keyword evidence="2" id="KW-1133">Transmembrane helix</keyword>
<name>A0A2T2NNT4_CORCC</name>
<dbReference type="AlphaFoldDB" id="A0A2T2NNT4"/>
<feature type="compositionally biased region" description="Basic and acidic residues" evidence="1">
    <location>
        <begin position="45"/>
        <end position="55"/>
    </location>
</feature>
<dbReference type="EMBL" id="KZ678135">
    <property type="protein sequence ID" value="PSN67091.1"/>
    <property type="molecule type" value="Genomic_DNA"/>
</dbReference>
<dbReference type="Proteomes" id="UP000240883">
    <property type="component" value="Unassembled WGS sequence"/>
</dbReference>
<evidence type="ECO:0000256" key="1">
    <source>
        <dbReference type="SAM" id="MobiDB-lite"/>
    </source>
</evidence>
<feature type="region of interest" description="Disordered" evidence="1">
    <location>
        <begin position="1"/>
        <end position="96"/>
    </location>
</feature>
<feature type="compositionally biased region" description="Polar residues" evidence="1">
    <location>
        <begin position="157"/>
        <end position="168"/>
    </location>
</feature>
<feature type="compositionally biased region" description="Polar residues" evidence="1">
    <location>
        <begin position="67"/>
        <end position="81"/>
    </location>
</feature>
<evidence type="ECO:0008006" key="5">
    <source>
        <dbReference type="Google" id="ProtNLM"/>
    </source>
</evidence>
<proteinExistence type="predicted"/>
<keyword evidence="2" id="KW-0472">Membrane</keyword>
<sequence length="364" mass="39109">MDFWRSRRTRHHQQLVEPQPKRISTPAGQRLSVILENGGDPSTRGAREAHRESVRRSGLPAVLGDGESTQDSKNSGYSYSVWSDGEKKGGVHTVAPQKGRRKRIIIIVALVICAIIALAVGVAVGVSKGGGSKSSSKNGSQEASDSDSSSGSNSQSTPTGTATNTVASSLPSNFPQGSYSMVTFLDTVQTNCTSNPSTWTCYPYTEYNTSPSKSVATFNWIIGTLNGKLTITSTDNPFDISFKNADLELLDEGKSTERYRFQISSTKTVTADIDGKSADCDFQYTSTQAYLYTKMAKTYPDTDTGDPTGDPSFPEWPFAVRVEQAVGGGESTPSCSSSGKQISMDAQDAGNLCSCLYKNWRTPT</sequence>
<gene>
    <name evidence="3" type="ORF">BS50DRAFT_381727</name>
</gene>
<keyword evidence="4" id="KW-1185">Reference proteome</keyword>
<feature type="region of interest" description="Disordered" evidence="1">
    <location>
        <begin position="129"/>
        <end position="168"/>
    </location>
</feature>
<feature type="compositionally biased region" description="Low complexity" evidence="1">
    <location>
        <begin position="133"/>
        <end position="156"/>
    </location>
</feature>
<dbReference type="STRING" id="1448308.A0A2T2NNT4"/>
<keyword evidence="2" id="KW-0812">Transmembrane</keyword>
<evidence type="ECO:0000256" key="2">
    <source>
        <dbReference type="SAM" id="Phobius"/>
    </source>
</evidence>
<evidence type="ECO:0000313" key="3">
    <source>
        <dbReference type="EMBL" id="PSN67091.1"/>
    </source>
</evidence>